<proteinExistence type="inferred from homology"/>
<dbReference type="EMBL" id="MU526172">
    <property type="protein sequence ID" value="KAI5630312.1"/>
    <property type="molecule type" value="Genomic_DNA"/>
</dbReference>
<feature type="transmembrane region" description="Helical" evidence="6">
    <location>
        <begin position="145"/>
        <end position="164"/>
    </location>
</feature>
<dbReference type="Pfam" id="PF04893">
    <property type="entry name" value="Yip1"/>
    <property type="match status" value="1"/>
</dbReference>
<dbReference type="GO" id="GO:0006888">
    <property type="term" value="P:endoplasmic reticulum to Golgi vesicle-mediated transport"/>
    <property type="evidence" value="ECO:0007669"/>
    <property type="project" value="InterPro"/>
</dbReference>
<reference evidence="8" key="1">
    <citation type="submission" date="2018-07" db="EMBL/GenBank/DDBJ databases">
        <title>Comparative genomics of catfishes provides insights into carnivory and benthic adaptation.</title>
        <authorList>
            <person name="Zhang Y."/>
            <person name="Wang D."/>
            <person name="Peng Z."/>
            <person name="Zheng S."/>
            <person name="Shao F."/>
            <person name="Tao W."/>
        </authorList>
    </citation>
    <scope>NUCLEOTIDE SEQUENCE</scope>
    <source>
        <strain evidence="8">Chongqing</strain>
    </source>
</reference>
<sequence length="228" mass="24703">MADVEELNKPLFAGLSDVSIADDIPVEGQITVPVNSSSANDEISTLDEPVKDTILRDLRAVGQKFVHVLYPKKSSALLRDWDLWGPLLLCVSLALMLQGGSVDSKDDGGPQFAEVFVIVWFGSIIITVNSKLLGGTISFFQSLCVLGYCILPLTAAMLVCRLVLLSSSGITSFIVRLVVVSASFGWSTFASTAFLADSQPPNRKALAIYPVFLFYFVIGWMILTFSPS</sequence>
<feature type="domain" description="Yip1" evidence="7">
    <location>
        <begin position="69"/>
        <end position="221"/>
    </location>
</feature>
<evidence type="ECO:0000256" key="4">
    <source>
        <dbReference type="ARBA" id="ARBA00022989"/>
    </source>
</evidence>
<dbReference type="PANTHER" id="PTHR21236:SF1">
    <property type="entry name" value="PROTEIN YIPF6"/>
    <property type="match status" value="1"/>
</dbReference>
<dbReference type="Proteomes" id="UP001205998">
    <property type="component" value="Unassembled WGS sequence"/>
</dbReference>
<evidence type="ECO:0000256" key="3">
    <source>
        <dbReference type="ARBA" id="ARBA00022692"/>
    </source>
</evidence>
<accession>A0AAD5FW34</accession>
<evidence type="ECO:0000256" key="5">
    <source>
        <dbReference type="ARBA" id="ARBA00023136"/>
    </source>
</evidence>
<dbReference type="PANTHER" id="PTHR21236">
    <property type="entry name" value="GOLGI MEMBRANE PROTEIN YIP1"/>
    <property type="match status" value="1"/>
</dbReference>
<keyword evidence="5 6" id="KW-0472">Membrane</keyword>
<comment type="subcellular location">
    <subcellularLocation>
        <location evidence="6">Golgi apparatus membrane</location>
        <topology evidence="6">Multi-pass membrane protein</topology>
    </subcellularLocation>
    <subcellularLocation>
        <location evidence="1">Membrane</location>
        <topology evidence="1">Multi-pass membrane protein</topology>
    </subcellularLocation>
</comment>
<comment type="similarity">
    <text evidence="2 6">Belongs to the YIP1 family.</text>
</comment>
<dbReference type="InterPro" id="IPR045231">
    <property type="entry name" value="Yip1/4-like"/>
</dbReference>
<dbReference type="AlphaFoldDB" id="A0AAD5FW34"/>
<gene>
    <name evidence="8" type="ORF">C0J50_10179</name>
</gene>
<evidence type="ECO:0000256" key="2">
    <source>
        <dbReference type="ARBA" id="ARBA00010596"/>
    </source>
</evidence>
<keyword evidence="3 6" id="KW-0812">Transmembrane</keyword>
<dbReference type="InterPro" id="IPR006977">
    <property type="entry name" value="Yip1_dom"/>
</dbReference>
<protein>
    <recommendedName>
        <fullName evidence="6">Protein YIPF</fullName>
    </recommendedName>
</protein>
<feature type="transmembrane region" description="Helical" evidence="6">
    <location>
        <begin position="206"/>
        <end position="225"/>
    </location>
</feature>
<keyword evidence="9" id="KW-1185">Reference proteome</keyword>
<evidence type="ECO:0000259" key="7">
    <source>
        <dbReference type="Pfam" id="PF04893"/>
    </source>
</evidence>
<comment type="caution">
    <text evidence="8">The sequence shown here is derived from an EMBL/GenBank/DDBJ whole genome shotgun (WGS) entry which is preliminary data.</text>
</comment>
<feature type="transmembrane region" description="Helical" evidence="6">
    <location>
        <begin position="81"/>
        <end position="100"/>
    </location>
</feature>
<dbReference type="GO" id="GO:0005802">
    <property type="term" value="C:trans-Golgi network"/>
    <property type="evidence" value="ECO:0007669"/>
    <property type="project" value="TreeGrafter"/>
</dbReference>
<feature type="non-terminal residue" evidence="8">
    <location>
        <position position="228"/>
    </location>
</feature>
<organism evidence="8 9">
    <name type="scientific">Silurus asotus</name>
    <name type="common">Amur catfish</name>
    <name type="synonym">Parasilurus asotus</name>
    <dbReference type="NCBI Taxonomy" id="30991"/>
    <lineage>
        <taxon>Eukaryota</taxon>
        <taxon>Metazoa</taxon>
        <taxon>Chordata</taxon>
        <taxon>Craniata</taxon>
        <taxon>Vertebrata</taxon>
        <taxon>Euteleostomi</taxon>
        <taxon>Actinopterygii</taxon>
        <taxon>Neopterygii</taxon>
        <taxon>Teleostei</taxon>
        <taxon>Ostariophysi</taxon>
        <taxon>Siluriformes</taxon>
        <taxon>Siluridae</taxon>
        <taxon>Silurus</taxon>
    </lineage>
</organism>
<evidence type="ECO:0000256" key="1">
    <source>
        <dbReference type="ARBA" id="ARBA00004141"/>
    </source>
</evidence>
<evidence type="ECO:0000313" key="8">
    <source>
        <dbReference type="EMBL" id="KAI5630312.1"/>
    </source>
</evidence>
<keyword evidence="4 6" id="KW-1133">Transmembrane helix</keyword>
<dbReference type="GO" id="GO:0000139">
    <property type="term" value="C:Golgi membrane"/>
    <property type="evidence" value="ECO:0007669"/>
    <property type="project" value="UniProtKB-SubCell"/>
</dbReference>
<evidence type="ECO:0000313" key="9">
    <source>
        <dbReference type="Proteomes" id="UP001205998"/>
    </source>
</evidence>
<feature type="transmembrane region" description="Helical" evidence="6">
    <location>
        <begin position="170"/>
        <end position="194"/>
    </location>
</feature>
<feature type="transmembrane region" description="Helical" evidence="6">
    <location>
        <begin position="112"/>
        <end position="133"/>
    </location>
</feature>
<name>A0AAD5FW34_SILAS</name>
<evidence type="ECO:0000256" key="6">
    <source>
        <dbReference type="RuleBase" id="RU361264"/>
    </source>
</evidence>